<feature type="transmembrane region" description="Helical" evidence="6">
    <location>
        <begin position="296"/>
        <end position="320"/>
    </location>
</feature>
<feature type="transmembrane region" description="Helical" evidence="6">
    <location>
        <begin position="23"/>
        <end position="43"/>
    </location>
</feature>
<evidence type="ECO:0000256" key="5">
    <source>
        <dbReference type="ARBA" id="ARBA00023136"/>
    </source>
</evidence>
<evidence type="ECO:0000313" key="7">
    <source>
        <dbReference type="EMBL" id="MBC8536913.1"/>
    </source>
</evidence>
<comment type="caution">
    <text evidence="7">The sequence shown here is derived from an EMBL/GenBank/DDBJ whole genome shotgun (WGS) entry which is preliminary data.</text>
</comment>
<dbReference type="GO" id="GO:0022857">
    <property type="term" value="F:transmembrane transporter activity"/>
    <property type="evidence" value="ECO:0007669"/>
    <property type="project" value="InterPro"/>
</dbReference>
<feature type="transmembrane region" description="Helical" evidence="6">
    <location>
        <begin position="133"/>
        <end position="151"/>
    </location>
</feature>
<organism evidence="7 8">
    <name type="scientific">Feifania hominis</name>
    <dbReference type="NCBI Taxonomy" id="2763660"/>
    <lineage>
        <taxon>Bacteria</taxon>
        <taxon>Bacillati</taxon>
        <taxon>Bacillota</taxon>
        <taxon>Clostridia</taxon>
        <taxon>Eubacteriales</taxon>
        <taxon>Feifaniaceae</taxon>
        <taxon>Feifania</taxon>
    </lineage>
</organism>
<comment type="subcellular location">
    <subcellularLocation>
        <location evidence="1">Cell membrane</location>
        <topology evidence="1">Multi-pass membrane protein</topology>
    </subcellularLocation>
</comment>
<dbReference type="PANTHER" id="PTHR32196">
    <property type="entry name" value="ABC TRANSPORTER PERMEASE PROTEIN YPHD-RELATED-RELATED"/>
    <property type="match status" value="1"/>
</dbReference>
<dbReference type="EMBL" id="JACRSP010000004">
    <property type="protein sequence ID" value="MBC8536913.1"/>
    <property type="molecule type" value="Genomic_DNA"/>
</dbReference>
<proteinExistence type="predicted"/>
<dbReference type="AlphaFoldDB" id="A0A926HV30"/>
<feature type="transmembrane region" description="Helical" evidence="6">
    <location>
        <begin position="216"/>
        <end position="242"/>
    </location>
</feature>
<dbReference type="PANTHER" id="PTHR32196:SF72">
    <property type="entry name" value="RIBOSE IMPORT PERMEASE PROTEIN RBSC"/>
    <property type="match status" value="1"/>
</dbReference>
<evidence type="ECO:0000256" key="4">
    <source>
        <dbReference type="ARBA" id="ARBA00022989"/>
    </source>
</evidence>
<evidence type="ECO:0000256" key="3">
    <source>
        <dbReference type="ARBA" id="ARBA00022692"/>
    </source>
</evidence>
<reference evidence="7" key="1">
    <citation type="submission" date="2020-08" db="EMBL/GenBank/DDBJ databases">
        <title>Genome public.</title>
        <authorList>
            <person name="Liu C."/>
            <person name="Sun Q."/>
        </authorList>
    </citation>
    <scope>NUCLEOTIDE SEQUENCE</scope>
    <source>
        <strain evidence="7">BX7</strain>
    </source>
</reference>
<dbReference type="RefSeq" id="WP_249300961.1">
    <property type="nucleotide sequence ID" value="NZ_JACRSP010000004.1"/>
</dbReference>
<feature type="transmembrane region" description="Helical" evidence="6">
    <location>
        <begin position="179"/>
        <end position="204"/>
    </location>
</feature>
<evidence type="ECO:0000256" key="1">
    <source>
        <dbReference type="ARBA" id="ARBA00004651"/>
    </source>
</evidence>
<feature type="transmembrane region" description="Helical" evidence="6">
    <location>
        <begin position="64"/>
        <end position="97"/>
    </location>
</feature>
<evidence type="ECO:0000256" key="6">
    <source>
        <dbReference type="SAM" id="Phobius"/>
    </source>
</evidence>
<gene>
    <name evidence="7" type="ORF">H8695_09465</name>
</gene>
<keyword evidence="4 6" id="KW-1133">Transmembrane helix</keyword>
<evidence type="ECO:0000313" key="8">
    <source>
        <dbReference type="Proteomes" id="UP000620366"/>
    </source>
</evidence>
<evidence type="ECO:0000256" key="2">
    <source>
        <dbReference type="ARBA" id="ARBA00022475"/>
    </source>
</evidence>
<feature type="transmembrane region" description="Helical" evidence="6">
    <location>
        <begin position="262"/>
        <end position="289"/>
    </location>
</feature>
<accession>A0A926HV30</accession>
<protein>
    <submittedName>
        <fullName evidence="7">ABC transporter permease</fullName>
    </submittedName>
</protein>
<name>A0A926HV30_9FIRM</name>
<feature type="transmembrane region" description="Helical" evidence="6">
    <location>
        <begin position="103"/>
        <end position="126"/>
    </location>
</feature>
<keyword evidence="5 6" id="KW-0472">Membrane</keyword>
<dbReference type="GO" id="GO:0005886">
    <property type="term" value="C:plasma membrane"/>
    <property type="evidence" value="ECO:0007669"/>
    <property type="project" value="UniProtKB-SubCell"/>
</dbReference>
<keyword evidence="2" id="KW-1003">Cell membrane</keyword>
<sequence length="329" mass="33873">MNALKTDLSPAAPSKRGGRLKNILVRCALPLVIVVMALVFTAIEPRFLSMQNMMNIMRQISFNGILVVGMVMVIIAGGTNLSVGSTAALSCVLSFMMVRAGVPLPLVVLAAMGVGALCGLVCGLFVAYGKVPAFILTLGVGISVRGIAMLLCGGRQISGTYPAAFANIASGQLLGLPNLFWILMIVVAFGVVLMRCTVFGKWVYAAGGNADATRLAGVNVAFVKCMTFVISGALAGLVGLLLSSRTCLGDPTVAEGFDLTAVATAVIGGASMSGGVGGVFGGFLGAIIMGTMSNGFAFLGIPPLYQDVMEGVIVVAAVFWDTKSKNFKR</sequence>
<keyword evidence="3 6" id="KW-0812">Transmembrane</keyword>
<dbReference type="InterPro" id="IPR001851">
    <property type="entry name" value="ABC_transp_permease"/>
</dbReference>
<keyword evidence="8" id="KW-1185">Reference proteome</keyword>
<dbReference type="Proteomes" id="UP000620366">
    <property type="component" value="Unassembled WGS sequence"/>
</dbReference>
<dbReference type="CDD" id="cd06579">
    <property type="entry name" value="TM_PBP1_transp_AraH_like"/>
    <property type="match status" value="1"/>
</dbReference>
<dbReference type="Pfam" id="PF02653">
    <property type="entry name" value="BPD_transp_2"/>
    <property type="match status" value="1"/>
</dbReference>